<evidence type="ECO:0000313" key="9">
    <source>
        <dbReference type="EMBL" id="MBI6630771.1"/>
    </source>
</evidence>
<keyword evidence="2" id="KW-1003">Cell membrane</keyword>
<evidence type="ECO:0000313" key="10">
    <source>
        <dbReference type="Proteomes" id="UP000613255"/>
    </source>
</evidence>
<feature type="transmembrane region" description="Helical" evidence="8">
    <location>
        <begin position="12"/>
        <end position="31"/>
    </location>
</feature>
<dbReference type="GO" id="GO:0009103">
    <property type="term" value="P:lipopolysaccharide biosynthetic process"/>
    <property type="evidence" value="ECO:0007669"/>
    <property type="project" value="TreeGrafter"/>
</dbReference>
<feature type="transmembrane region" description="Helical" evidence="8">
    <location>
        <begin position="52"/>
        <end position="71"/>
    </location>
</feature>
<comment type="caution">
    <text evidence="9">The sequence shown here is derived from an EMBL/GenBank/DDBJ whole genome shotgun (WGS) entry which is preliminary data.</text>
</comment>
<dbReference type="GO" id="GO:0046872">
    <property type="term" value="F:metal ion binding"/>
    <property type="evidence" value="ECO:0007669"/>
    <property type="project" value="UniProtKB-KW"/>
</dbReference>
<feature type="transmembrane region" description="Helical" evidence="8">
    <location>
        <begin position="77"/>
        <end position="95"/>
    </location>
</feature>
<keyword evidence="7" id="KW-0460">Magnesium</keyword>
<dbReference type="PANTHER" id="PTHR22926:SF3">
    <property type="entry name" value="UNDECAPRENYL-PHOSPHATE ALPHA-N-ACETYLGLUCOSAMINYL 1-PHOSPHATE TRANSFERASE"/>
    <property type="match status" value="1"/>
</dbReference>
<dbReference type="GO" id="GO:0005886">
    <property type="term" value="C:plasma membrane"/>
    <property type="evidence" value="ECO:0007669"/>
    <property type="project" value="UniProtKB-SubCell"/>
</dbReference>
<feature type="transmembrane region" description="Helical" evidence="8">
    <location>
        <begin position="138"/>
        <end position="158"/>
    </location>
</feature>
<dbReference type="EMBL" id="JAEIJD010000013">
    <property type="protein sequence ID" value="MBI6630771.1"/>
    <property type="molecule type" value="Genomic_DNA"/>
</dbReference>
<organism evidence="9 10">
    <name type="scientific">Pontibaca salina</name>
    <dbReference type="NCBI Taxonomy" id="2795731"/>
    <lineage>
        <taxon>Bacteria</taxon>
        <taxon>Pseudomonadati</taxon>
        <taxon>Pseudomonadota</taxon>
        <taxon>Alphaproteobacteria</taxon>
        <taxon>Rhodobacterales</taxon>
        <taxon>Roseobacteraceae</taxon>
        <taxon>Pontibaca</taxon>
    </lineage>
</organism>
<sequence length="377" mass="41253">MEQPNFMWHELVITNASFLVCFAMVIAARHWPRLAGRPADMSAVQSAHTRMTPRTGGVSILAALLAVLYFAPREVKTTYACILFSSCFVFVAGLLEDLGFGVSPRNRLLAAIFSSLAVIGVGKIWLPQLGIPPLDHLASLWLVGVPLTLLVTAGLANGFNLIDGVNGLAGFTAITAVVSMSFIARSAGLGNLADLALMFAAGIFGFWIVNYPSGVIFLGDAGAYILGFLLGWLGIVILVQAPAATPWALLLTVFWPVADTVLAIYRRRSRKQAKMQPDRLHVHQLMMRALELLWLGRERRNISNPLTTLALAPKIVAPAAVGVLLWNQPLYAFIAMVLFSALFVSSYFMAFPALRKLLPRMERRRERRQVIEAGRNV</sequence>
<evidence type="ECO:0000256" key="3">
    <source>
        <dbReference type="ARBA" id="ARBA00022679"/>
    </source>
</evidence>
<proteinExistence type="predicted"/>
<evidence type="ECO:0000256" key="2">
    <source>
        <dbReference type="ARBA" id="ARBA00022475"/>
    </source>
</evidence>
<dbReference type="Proteomes" id="UP000613255">
    <property type="component" value="Unassembled WGS sequence"/>
</dbReference>
<evidence type="ECO:0000256" key="6">
    <source>
        <dbReference type="ARBA" id="ARBA00023136"/>
    </source>
</evidence>
<feature type="binding site" evidence="7">
    <location>
        <position position="220"/>
    </location>
    <ligand>
        <name>Mg(2+)</name>
        <dbReference type="ChEBI" id="CHEBI:18420"/>
    </ligand>
</feature>
<keyword evidence="5 8" id="KW-1133">Transmembrane helix</keyword>
<feature type="binding site" evidence="7">
    <location>
        <position position="160"/>
    </location>
    <ligand>
        <name>Mg(2+)</name>
        <dbReference type="ChEBI" id="CHEBI:18420"/>
    </ligand>
</feature>
<dbReference type="GO" id="GO:0044038">
    <property type="term" value="P:cell wall macromolecule biosynthetic process"/>
    <property type="evidence" value="ECO:0007669"/>
    <property type="project" value="TreeGrafter"/>
</dbReference>
<evidence type="ECO:0008006" key="11">
    <source>
        <dbReference type="Google" id="ProtNLM"/>
    </source>
</evidence>
<reference evidence="9" key="1">
    <citation type="submission" date="2020-12" db="EMBL/GenBank/DDBJ databases">
        <title>Pontibaca salina gen. nov., sp. nov., isolated from marine sediment.</title>
        <authorList>
            <person name="Bo J."/>
            <person name="Wang S."/>
            <person name="Song X."/>
            <person name="Du Z."/>
        </authorList>
    </citation>
    <scope>NUCLEOTIDE SEQUENCE</scope>
    <source>
        <strain evidence="9">S1109L</strain>
    </source>
</reference>
<keyword evidence="7" id="KW-0479">Metal-binding</keyword>
<keyword evidence="4 8" id="KW-0812">Transmembrane</keyword>
<evidence type="ECO:0000256" key="5">
    <source>
        <dbReference type="ARBA" id="ARBA00022989"/>
    </source>
</evidence>
<accession>A0A934HTY1</accession>
<feature type="transmembrane region" description="Helical" evidence="8">
    <location>
        <begin position="221"/>
        <end position="241"/>
    </location>
</feature>
<dbReference type="AlphaFoldDB" id="A0A934HTY1"/>
<dbReference type="GO" id="GO:0016780">
    <property type="term" value="F:phosphotransferase activity, for other substituted phosphate groups"/>
    <property type="evidence" value="ECO:0007669"/>
    <property type="project" value="InterPro"/>
</dbReference>
<feature type="transmembrane region" description="Helical" evidence="8">
    <location>
        <begin position="332"/>
        <end position="354"/>
    </location>
</feature>
<dbReference type="RefSeq" id="WP_198686793.1">
    <property type="nucleotide sequence ID" value="NZ_JAEIJD010000013.1"/>
</dbReference>
<dbReference type="Pfam" id="PF00953">
    <property type="entry name" value="Glycos_transf_4"/>
    <property type="match status" value="1"/>
</dbReference>
<comment type="subcellular location">
    <subcellularLocation>
        <location evidence="1">Cell membrane</location>
        <topology evidence="1">Multi-pass membrane protein</topology>
    </subcellularLocation>
</comment>
<evidence type="ECO:0000256" key="7">
    <source>
        <dbReference type="PIRSR" id="PIRSR600715-1"/>
    </source>
</evidence>
<evidence type="ECO:0000256" key="8">
    <source>
        <dbReference type="SAM" id="Phobius"/>
    </source>
</evidence>
<evidence type="ECO:0000256" key="4">
    <source>
        <dbReference type="ARBA" id="ARBA00022692"/>
    </source>
</evidence>
<dbReference type="InterPro" id="IPR000715">
    <property type="entry name" value="Glycosyl_transferase_4"/>
</dbReference>
<dbReference type="GO" id="GO:0071555">
    <property type="term" value="P:cell wall organization"/>
    <property type="evidence" value="ECO:0007669"/>
    <property type="project" value="TreeGrafter"/>
</dbReference>
<evidence type="ECO:0000256" key="1">
    <source>
        <dbReference type="ARBA" id="ARBA00004651"/>
    </source>
</evidence>
<protein>
    <recommendedName>
        <fullName evidence="11">UDP-N-acetylmuramyl pentapeptide phosphotransferase/UDP-N-acetylglucosamine-1-phosphate transferase</fullName>
    </recommendedName>
</protein>
<name>A0A934HTY1_9RHOB</name>
<gene>
    <name evidence="9" type="ORF">JAO82_12865</name>
</gene>
<feature type="transmembrane region" description="Helical" evidence="8">
    <location>
        <begin position="165"/>
        <end position="183"/>
    </location>
</feature>
<dbReference type="PANTHER" id="PTHR22926">
    <property type="entry name" value="PHOSPHO-N-ACETYLMURAMOYL-PENTAPEPTIDE-TRANSFERASE"/>
    <property type="match status" value="1"/>
</dbReference>
<feature type="transmembrane region" description="Helical" evidence="8">
    <location>
        <begin position="107"/>
        <end position="126"/>
    </location>
</feature>
<feature type="transmembrane region" description="Helical" evidence="8">
    <location>
        <begin position="247"/>
        <end position="265"/>
    </location>
</feature>
<feature type="transmembrane region" description="Helical" evidence="8">
    <location>
        <begin position="306"/>
        <end position="326"/>
    </location>
</feature>
<keyword evidence="10" id="KW-1185">Reference proteome</keyword>
<feature type="transmembrane region" description="Helical" evidence="8">
    <location>
        <begin position="189"/>
        <end position="209"/>
    </location>
</feature>
<keyword evidence="3" id="KW-0808">Transferase</keyword>
<comment type="cofactor">
    <cofactor evidence="7">
        <name>Mg(2+)</name>
        <dbReference type="ChEBI" id="CHEBI:18420"/>
    </cofactor>
</comment>
<dbReference type="CDD" id="cd06912">
    <property type="entry name" value="GT_MraY_like"/>
    <property type="match status" value="1"/>
</dbReference>
<keyword evidence="6 8" id="KW-0472">Membrane</keyword>